<evidence type="ECO:0000256" key="3">
    <source>
        <dbReference type="SAM" id="SignalP"/>
    </source>
</evidence>
<dbReference type="Proteomes" id="UP000612055">
    <property type="component" value="Unassembled WGS sequence"/>
</dbReference>
<keyword evidence="2" id="KW-1133">Transmembrane helix</keyword>
<feature type="compositionally biased region" description="Low complexity" evidence="1">
    <location>
        <begin position="220"/>
        <end position="256"/>
    </location>
</feature>
<feature type="region of interest" description="Disordered" evidence="1">
    <location>
        <begin position="71"/>
        <end position="92"/>
    </location>
</feature>
<sequence>MITRALLALGAWLALVTSVPGIEAGRPQARHRLPHLRGLLQLPLGAVRVKYDAALYGDVKDVTWLLESGGTMGSGDVSPPPPPPARVGSRPPISQTTGTVGLVFAGVAGGLVGIAICLWSYSNFTFLQRGFSTSFWKELFRRRSRAQGGREASQPAAAAEGPSTEASGPDGPSSSGSGQDRARSSRGLGTSADGPSSSRPAADPDTPSVSVTVDETVPFSASESSGSGSNSTSAAPSRAGAGGSQQAPSSGSSLGRRPVEEEQGEGREPPPPPRPDHGAAITARSS</sequence>
<comment type="caution">
    <text evidence="4">The sequence shown here is derived from an EMBL/GenBank/DDBJ whole genome shotgun (WGS) entry which is preliminary data.</text>
</comment>
<evidence type="ECO:0000256" key="1">
    <source>
        <dbReference type="SAM" id="MobiDB-lite"/>
    </source>
</evidence>
<keyword evidence="2" id="KW-0472">Membrane</keyword>
<name>A0A836BX45_9CHLO</name>
<feature type="compositionally biased region" description="Basic and acidic residues" evidence="1">
    <location>
        <begin position="257"/>
        <end position="268"/>
    </location>
</feature>
<evidence type="ECO:0000256" key="2">
    <source>
        <dbReference type="SAM" id="Phobius"/>
    </source>
</evidence>
<keyword evidence="2" id="KW-0812">Transmembrane</keyword>
<feature type="transmembrane region" description="Helical" evidence="2">
    <location>
        <begin position="100"/>
        <end position="121"/>
    </location>
</feature>
<gene>
    <name evidence="4" type="ORF">HYH03_010022</name>
</gene>
<keyword evidence="3" id="KW-0732">Signal</keyword>
<reference evidence="4" key="1">
    <citation type="journal article" date="2020" name="bioRxiv">
        <title>Comparative genomics of Chlamydomonas.</title>
        <authorList>
            <person name="Craig R.J."/>
            <person name="Hasan A.R."/>
            <person name="Ness R.W."/>
            <person name="Keightley P.D."/>
        </authorList>
    </citation>
    <scope>NUCLEOTIDE SEQUENCE</scope>
    <source>
        <strain evidence="4">CCAP 11/70</strain>
    </source>
</reference>
<dbReference type="EMBL" id="JAEHOE010000051">
    <property type="protein sequence ID" value="KAG2491652.1"/>
    <property type="molecule type" value="Genomic_DNA"/>
</dbReference>
<feature type="chain" id="PRO_5032609458" evidence="3">
    <location>
        <begin position="25"/>
        <end position="286"/>
    </location>
</feature>
<organism evidence="4 5">
    <name type="scientific">Edaphochlamys debaryana</name>
    <dbReference type="NCBI Taxonomy" id="47281"/>
    <lineage>
        <taxon>Eukaryota</taxon>
        <taxon>Viridiplantae</taxon>
        <taxon>Chlorophyta</taxon>
        <taxon>core chlorophytes</taxon>
        <taxon>Chlorophyceae</taxon>
        <taxon>CS clade</taxon>
        <taxon>Chlamydomonadales</taxon>
        <taxon>Chlamydomonadales incertae sedis</taxon>
        <taxon>Edaphochlamys</taxon>
    </lineage>
</organism>
<evidence type="ECO:0000313" key="5">
    <source>
        <dbReference type="Proteomes" id="UP000612055"/>
    </source>
</evidence>
<evidence type="ECO:0000313" key="4">
    <source>
        <dbReference type="EMBL" id="KAG2491652.1"/>
    </source>
</evidence>
<dbReference type="AlphaFoldDB" id="A0A836BX45"/>
<protein>
    <submittedName>
        <fullName evidence="4">Uncharacterized protein</fullName>
    </submittedName>
</protein>
<proteinExistence type="predicted"/>
<keyword evidence="5" id="KW-1185">Reference proteome</keyword>
<feature type="compositionally biased region" description="Low complexity" evidence="1">
    <location>
        <begin position="167"/>
        <end position="178"/>
    </location>
</feature>
<accession>A0A836BX45</accession>
<feature type="signal peptide" evidence="3">
    <location>
        <begin position="1"/>
        <end position="24"/>
    </location>
</feature>
<feature type="region of interest" description="Disordered" evidence="1">
    <location>
        <begin position="146"/>
        <end position="286"/>
    </location>
</feature>